<evidence type="ECO:0000313" key="1">
    <source>
        <dbReference type="EMBL" id="KNE63854.1"/>
    </source>
</evidence>
<dbReference type="AlphaFoldDB" id="A0A0L0SN92"/>
<keyword evidence="2" id="KW-1185">Reference proteome</keyword>
<sequence length="270" mass="29206">MDATSRPLSQVERHLAQAMANISAGTDTWSKLVDDGFLMCNKMVSLYLSKCNAKADDADEPWTGAAISAWAKSDGQPGTALDDGPDAKPFDDRLTFAITKADQEIADWHAKLGKMIKLLQSQFAKLQDASVLVQVGLLNMPAPVSGLVFDLIKSDTLRDLVTDTVRMYALDLALKLQLMGTLATLGSTSSTLTGMTAPYASVLGQMEEEVPRPVLPAPTTNDIDRAELINLMALWMYQPTVLRRHVAELRDVARLVKGMVGGSGAQGRRS</sequence>
<gene>
    <name evidence="1" type="ORF">AMAG_08918</name>
</gene>
<reference evidence="1 2" key="1">
    <citation type="submission" date="2009-11" db="EMBL/GenBank/DDBJ databases">
        <title>Annotation of Allomyces macrogynus ATCC 38327.</title>
        <authorList>
            <consortium name="The Broad Institute Genome Sequencing Platform"/>
            <person name="Russ C."/>
            <person name="Cuomo C."/>
            <person name="Burger G."/>
            <person name="Gray M.W."/>
            <person name="Holland P.W.H."/>
            <person name="King N."/>
            <person name="Lang F.B.F."/>
            <person name="Roger A.J."/>
            <person name="Ruiz-Trillo I."/>
            <person name="Young S.K."/>
            <person name="Zeng Q."/>
            <person name="Gargeya S."/>
            <person name="Fitzgerald M."/>
            <person name="Haas B."/>
            <person name="Abouelleil A."/>
            <person name="Alvarado L."/>
            <person name="Arachchi H.M."/>
            <person name="Berlin A."/>
            <person name="Chapman S.B."/>
            <person name="Gearin G."/>
            <person name="Goldberg J."/>
            <person name="Griggs A."/>
            <person name="Gujja S."/>
            <person name="Hansen M."/>
            <person name="Heiman D."/>
            <person name="Howarth C."/>
            <person name="Larimer J."/>
            <person name="Lui A."/>
            <person name="MacDonald P.J.P."/>
            <person name="McCowen C."/>
            <person name="Montmayeur A."/>
            <person name="Murphy C."/>
            <person name="Neiman D."/>
            <person name="Pearson M."/>
            <person name="Priest M."/>
            <person name="Roberts A."/>
            <person name="Saif S."/>
            <person name="Shea T."/>
            <person name="Sisk P."/>
            <person name="Stolte C."/>
            <person name="Sykes S."/>
            <person name="Wortman J."/>
            <person name="Nusbaum C."/>
            <person name="Birren B."/>
        </authorList>
    </citation>
    <scope>NUCLEOTIDE SEQUENCE [LARGE SCALE GENOMIC DNA]</scope>
    <source>
        <strain evidence="1 2">ATCC 38327</strain>
    </source>
</reference>
<evidence type="ECO:0000313" key="2">
    <source>
        <dbReference type="Proteomes" id="UP000054350"/>
    </source>
</evidence>
<protein>
    <submittedName>
        <fullName evidence="1">Uncharacterized protein</fullName>
    </submittedName>
</protein>
<name>A0A0L0SN92_ALLM3</name>
<accession>A0A0L0SN92</accession>
<reference evidence="2" key="2">
    <citation type="submission" date="2009-11" db="EMBL/GenBank/DDBJ databases">
        <title>The Genome Sequence of Allomyces macrogynus strain ATCC 38327.</title>
        <authorList>
            <consortium name="The Broad Institute Genome Sequencing Platform"/>
            <person name="Russ C."/>
            <person name="Cuomo C."/>
            <person name="Shea T."/>
            <person name="Young S.K."/>
            <person name="Zeng Q."/>
            <person name="Koehrsen M."/>
            <person name="Haas B."/>
            <person name="Borodovsky M."/>
            <person name="Guigo R."/>
            <person name="Alvarado L."/>
            <person name="Berlin A."/>
            <person name="Borenstein D."/>
            <person name="Chen Z."/>
            <person name="Engels R."/>
            <person name="Freedman E."/>
            <person name="Gellesch M."/>
            <person name="Goldberg J."/>
            <person name="Griggs A."/>
            <person name="Gujja S."/>
            <person name="Heiman D."/>
            <person name="Hepburn T."/>
            <person name="Howarth C."/>
            <person name="Jen D."/>
            <person name="Larson L."/>
            <person name="Lewis B."/>
            <person name="Mehta T."/>
            <person name="Park D."/>
            <person name="Pearson M."/>
            <person name="Roberts A."/>
            <person name="Saif S."/>
            <person name="Shenoy N."/>
            <person name="Sisk P."/>
            <person name="Stolte C."/>
            <person name="Sykes S."/>
            <person name="Walk T."/>
            <person name="White J."/>
            <person name="Yandava C."/>
            <person name="Burger G."/>
            <person name="Gray M.W."/>
            <person name="Holland P.W.H."/>
            <person name="King N."/>
            <person name="Lang F.B.F."/>
            <person name="Roger A.J."/>
            <person name="Ruiz-Trillo I."/>
            <person name="Lander E."/>
            <person name="Nusbaum C."/>
        </authorList>
    </citation>
    <scope>NUCLEOTIDE SEQUENCE [LARGE SCALE GENOMIC DNA]</scope>
    <source>
        <strain evidence="2">ATCC 38327</strain>
    </source>
</reference>
<proteinExistence type="predicted"/>
<dbReference type="Proteomes" id="UP000054350">
    <property type="component" value="Unassembled WGS sequence"/>
</dbReference>
<dbReference type="EMBL" id="GG745343">
    <property type="protein sequence ID" value="KNE63854.1"/>
    <property type="molecule type" value="Genomic_DNA"/>
</dbReference>
<dbReference type="VEuPathDB" id="FungiDB:AMAG_08918"/>
<dbReference type="OrthoDB" id="5557340at2759"/>
<organism evidence="1 2">
    <name type="scientific">Allomyces macrogynus (strain ATCC 38327)</name>
    <name type="common">Allomyces javanicus var. macrogynus</name>
    <dbReference type="NCBI Taxonomy" id="578462"/>
    <lineage>
        <taxon>Eukaryota</taxon>
        <taxon>Fungi</taxon>
        <taxon>Fungi incertae sedis</taxon>
        <taxon>Blastocladiomycota</taxon>
        <taxon>Blastocladiomycetes</taxon>
        <taxon>Blastocladiales</taxon>
        <taxon>Blastocladiaceae</taxon>
        <taxon>Allomyces</taxon>
    </lineage>
</organism>